<dbReference type="EMBL" id="CATOUU010000937">
    <property type="protein sequence ID" value="CAI9960991.1"/>
    <property type="molecule type" value="Genomic_DNA"/>
</dbReference>
<feature type="transmembrane region" description="Helical" evidence="1">
    <location>
        <begin position="229"/>
        <end position="251"/>
    </location>
</feature>
<keyword evidence="4" id="KW-1185">Reference proteome</keyword>
<organism evidence="2">
    <name type="scientific">Hexamita inflata</name>
    <dbReference type="NCBI Taxonomy" id="28002"/>
    <lineage>
        <taxon>Eukaryota</taxon>
        <taxon>Metamonada</taxon>
        <taxon>Diplomonadida</taxon>
        <taxon>Hexamitidae</taxon>
        <taxon>Hexamitinae</taxon>
        <taxon>Hexamita</taxon>
    </lineage>
</organism>
<name>A0AA86QK41_9EUKA</name>
<gene>
    <name evidence="3" type="ORF">HINF_LOCUS14121</name>
    <name evidence="2" type="ORF">HINF_LOCUS48636</name>
</gene>
<keyword evidence="1" id="KW-1133">Transmembrane helix</keyword>
<proteinExistence type="predicted"/>
<sequence length="253" mass="30341">MPTQQRPSRALTESLADQFHLIRQLSFQKLFLASQFLFARYFLWLAREVVPLYWHCLVFFNIIYIYIYIFILLQQYPLRSGWLNSYRLILLFQHQCIYIKKFVYRLRQIIILEFSGAQIVIGKHPNFERMQPQSLHSCYNMISYSQTIINFLKPPFLNQKRLSLNLQNIQTLSGNPQILISRSLNRVQKTVKIHLESKVQPSNYLQQLTFDNSGQQDNNFHLLFTIEKVYQVVILIQINWYFLLFFFNGVVQN</sequence>
<reference evidence="2" key="1">
    <citation type="submission" date="2023-06" db="EMBL/GenBank/DDBJ databases">
        <authorList>
            <person name="Kurt Z."/>
        </authorList>
    </citation>
    <scope>NUCLEOTIDE SEQUENCE</scope>
</reference>
<evidence type="ECO:0000313" key="4">
    <source>
        <dbReference type="Proteomes" id="UP001642409"/>
    </source>
</evidence>
<dbReference type="Proteomes" id="UP001642409">
    <property type="component" value="Unassembled WGS sequence"/>
</dbReference>
<evidence type="ECO:0000256" key="1">
    <source>
        <dbReference type="SAM" id="Phobius"/>
    </source>
</evidence>
<keyword evidence="1" id="KW-0472">Membrane</keyword>
<comment type="caution">
    <text evidence="2">The sequence shown here is derived from an EMBL/GenBank/DDBJ whole genome shotgun (WGS) entry which is preliminary data.</text>
</comment>
<reference evidence="3 4" key="2">
    <citation type="submission" date="2024-07" db="EMBL/GenBank/DDBJ databases">
        <authorList>
            <person name="Akdeniz Z."/>
        </authorList>
    </citation>
    <scope>NUCLEOTIDE SEQUENCE [LARGE SCALE GENOMIC DNA]</scope>
</reference>
<protein>
    <submittedName>
        <fullName evidence="3">Hypothetical_protein</fullName>
    </submittedName>
</protein>
<feature type="transmembrane region" description="Helical" evidence="1">
    <location>
        <begin position="52"/>
        <end position="73"/>
    </location>
</feature>
<accession>A0AA86QK41</accession>
<evidence type="ECO:0000313" key="2">
    <source>
        <dbReference type="EMBL" id="CAI9960991.1"/>
    </source>
</evidence>
<evidence type="ECO:0000313" key="3">
    <source>
        <dbReference type="EMBL" id="CAL5995617.1"/>
    </source>
</evidence>
<keyword evidence="1" id="KW-0812">Transmembrane</keyword>
<dbReference type="AlphaFoldDB" id="A0AA86QK41"/>
<dbReference type="EMBL" id="CAXDID020000033">
    <property type="protein sequence ID" value="CAL5995617.1"/>
    <property type="molecule type" value="Genomic_DNA"/>
</dbReference>